<evidence type="ECO:0000256" key="10">
    <source>
        <dbReference type="ARBA" id="ARBA00023136"/>
    </source>
</evidence>
<dbReference type="RefSeq" id="WP_215353619.1">
    <property type="nucleotide sequence ID" value="NZ_BAAAFE010000004.1"/>
</dbReference>
<dbReference type="InterPro" id="IPR036942">
    <property type="entry name" value="Beta-barrel_TonB_sf"/>
</dbReference>
<sequence>MTTYFSRGLRAGVAVIAMLAATPALAGEAVDGAAGDAAADDAAGYGDEIVVLGQGEARQVQEIGAADIALDVPGISPLKAIDKLPGVNFQSADPLGAYEWSSRISIRGFSQNQLGFTLDGIPLGDMSYGNHNGLHISRAIISENVGRVEVAQGAGSLAAASSSNLGGTIEFFSREPAERLGIDVAGTWGSDENKRIFARLDSGEIVPGGPRLSLSYAWQDADKWKGDGAQRQDQVNARIVQPVGDGQVFAFVNYSNRRENDYQDLSAEMIGRLGYKWDNFAKNWDYAVLIASIYQNQNARAAYNAGIANGTIPAGTPFVAPYAGVGETFPLLIKTVDDAYYDASGLRKDWLAGVGLDVPFNDYWSMKLQGYYHGNDGRGLWYTPYVVTPGGAPITIRTTEYEIERYGIVASSSVTIGANAFEIGMWYEDNDFNQARRFYGLADTRGAPSRGSLTFPKDPLATQWEFDFNTQTLQYHVQDTLDLGALRINAGWKGLRVTNRATPIVRGGLAAGRTEAKDWFLPQAGLLYRLNDDNELFASYTQNMRAFESSATGGPFATTQAGFDALDLRPETSTTYELGFRTKSRVFQGVIAGYYVDFKDRIIAFANGSGIQGNPAILSNVGDVRSWGIEAAGTFHVTPELSLFASYAYNDSEYRDDVVNAAGTVIVATAGKTVVNSPRHLAKGEITWDNDHLFARIGANYTSKRYYSYLNDAAVGGFVIVDASIGYRLNEKISIQANATNLFDKAYVSTIGTNGFANSGDSQTLLAGAPQQFFVTLKAGF</sequence>
<dbReference type="EMBL" id="BAAAFE010000004">
    <property type="protein sequence ID" value="GAA0862914.1"/>
    <property type="molecule type" value="Genomic_DNA"/>
</dbReference>
<keyword evidence="7" id="KW-0408">Iron</keyword>
<keyword evidence="2 12" id="KW-0813">Transport</keyword>
<reference evidence="18" key="1">
    <citation type="journal article" date="2019" name="Int. J. Syst. Evol. Microbiol.">
        <title>The Global Catalogue of Microorganisms (GCM) 10K type strain sequencing project: providing services to taxonomists for standard genome sequencing and annotation.</title>
        <authorList>
            <consortium name="The Broad Institute Genomics Platform"/>
            <consortium name="The Broad Institute Genome Sequencing Center for Infectious Disease"/>
            <person name="Wu L."/>
            <person name="Ma J."/>
        </authorList>
    </citation>
    <scope>NUCLEOTIDE SEQUENCE [LARGE SCALE GENOMIC DNA]</scope>
    <source>
        <strain evidence="18">JCM 15910</strain>
    </source>
</reference>
<feature type="chain" id="PRO_5047009709" evidence="14">
    <location>
        <begin position="27"/>
        <end position="781"/>
    </location>
</feature>
<evidence type="ECO:0000313" key="17">
    <source>
        <dbReference type="EMBL" id="GAA0862914.1"/>
    </source>
</evidence>
<dbReference type="Gene3D" id="2.170.130.10">
    <property type="entry name" value="TonB-dependent receptor, plug domain"/>
    <property type="match status" value="1"/>
</dbReference>
<dbReference type="Gene3D" id="2.40.170.20">
    <property type="entry name" value="TonB-dependent receptor, beta-barrel domain"/>
    <property type="match status" value="1"/>
</dbReference>
<evidence type="ECO:0000259" key="16">
    <source>
        <dbReference type="Pfam" id="PF07715"/>
    </source>
</evidence>
<evidence type="ECO:0000256" key="14">
    <source>
        <dbReference type="SAM" id="SignalP"/>
    </source>
</evidence>
<evidence type="ECO:0000256" key="8">
    <source>
        <dbReference type="ARBA" id="ARBA00023065"/>
    </source>
</evidence>
<dbReference type="InterPro" id="IPR012910">
    <property type="entry name" value="Plug_dom"/>
</dbReference>
<protein>
    <submittedName>
        <fullName evidence="17">TonB-dependent receptor</fullName>
    </submittedName>
</protein>
<evidence type="ECO:0000256" key="6">
    <source>
        <dbReference type="ARBA" id="ARBA00022729"/>
    </source>
</evidence>
<evidence type="ECO:0000256" key="3">
    <source>
        <dbReference type="ARBA" id="ARBA00022452"/>
    </source>
</evidence>
<feature type="domain" description="TonB-dependent receptor plug" evidence="16">
    <location>
        <begin position="59"/>
        <end position="167"/>
    </location>
</feature>
<evidence type="ECO:0000256" key="13">
    <source>
        <dbReference type="RuleBase" id="RU003357"/>
    </source>
</evidence>
<dbReference type="Pfam" id="PF00593">
    <property type="entry name" value="TonB_dep_Rec_b-barrel"/>
    <property type="match status" value="1"/>
</dbReference>
<keyword evidence="5 12" id="KW-0812">Transmembrane</keyword>
<evidence type="ECO:0000256" key="4">
    <source>
        <dbReference type="ARBA" id="ARBA00022496"/>
    </source>
</evidence>
<keyword evidence="17" id="KW-0675">Receptor</keyword>
<dbReference type="PROSITE" id="PS52016">
    <property type="entry name" value="TONB_DEPENDENT_REC_3"/>
    <property type="match status" value="1"/>
</dbReference>
<keyword evidence="10 12" id="KW-0472">Membrane</keyword>
<dbReference type="Proteomes" id="UP001500738">
    <property type="component" value="Unassembled WGS sequence"/>
</dbReference>
<dbReference type="Pfam" id="PF07715">
    <property type="entry name" value="Plug"/>
    <property type="match status" value="1"/>
</dbReference>
<evidence type="ECO:0000256" key="7">
    <source>
        <dbReference type="ARBA" id="ARBA00023004"/>
    </source>
</evidence>
<dbReference type="InterPro" id="IPR037066">
    <property type="entry name" value="Plug_dom_sf"/>
</dbReference>
<evidence type="ECO:0000256" key="11">
    <source>
        <dbReference type="ARBA" id="ARBA00023237"/>
    </source>
</evidence>
<dbReference type="PANTHER" id="PTHR32552:SF89">
    <property type="entry name" value="CATECHOLATE SIDEROPHORE RECEPTOR FIU"/>
    <property type="match status" value="1"/>
</dbReference>
<keyword evidence="6 14" id="KW-0732">Signal</keyword>
<dbReference type="PANTHER" id="PTHR32552">
    <property type="entry name" value="FERRICHROME IRON RECEPTOR-RELATED"/>
    <property type="match status" value="1"/>
</dbReference>
<keyword evidence="9 13" id="KW-0798">TonB box</keyword>
<dbReference type="InterPro" id="IPR000531">
    <property type="entry name" value="Beta-barrel_TonB"/>
</dbReference>
<keyword evidence="8" id="KW-0406">Ion transport</keyword>
<evidence type="ECO:0000259" key="15">
    <source>
        <dbReference type="Pfam" id="PF00593"/>
    </source>
</evidence>
<keyword evidence="4" id="KW-0410">Iron transport</keyword>
<comment type="subcellular location">
    <subcellularLocation>
        <location evidence="1 12">Cell outer membrane</location>
        <topology evidence="1 12">Multi-pass membrane protein</topology>
    </subcellularLocation>
</comment>
<evidence type="ECO:0000256" key="1">
    <source>
        <dbReference type="ARBA" id="ARBA00004571"/>
    </source>
</evidence>
<feature type="signal peptide" evidence="14">
    <location>
        <begin position="1"/>
        <end position="26"/>
    </location>
</feature>
<name>A0ABP3XBA1_9SPHN</name>
<evidence type="ECO:0000256" key="2">
    <source>
        <dbReference type="ARBA" id="ARBA00022448"/>
    </source>
</evidence>
<evidence type="ECO:0000313" key="18">
    <source>
        <dbReference type="Proteomes" id="UP001500738"/>
    </source>
</evidence>
<gene>
    <name evidence="17" type="ORF">GCM10009115_11480</name>
</gene>
<proteinExistence type="inferred from homology"/>
<evidence type="ECO:0000256" key="12">
    <source>
        <dbReference type="PROSITE-ProRule" id="PRU01360"/>
    </source>
</evidence>
<dbReference type="SUPFAM" id="SSF56935">
    <property type="entry name" value="Porins"/>
    <property type="match status" value="1"/>
</dbReference>
<evidence type="ECO:0000256" key="5">
    <source>
        <dbReference type="ARBA" id="ARBA00022692"/>
    </source>
</evidence>
<accession>A0ABP3XBA1</accession>
<organism evidence="17 18">
    <name type="scientific">Sphingopyxis soli</name>
    <dbReference type="NCBI Taxonomy" id="592051"/>
    <lineage>
        <taxon>Bacteria</taxon>
        <taxon>Pseudomonadati</taxon>
        <taxon>Pseudomonadota</taxon>
        <taxon>Alphaproteobacteria</taxon>
        <taxon>Sphingomonadales</taxon>
        <taxon>Sphingomonadaceae</taxon>
        <taxon>Sphingopyxis</taxon>
    </lineage>
</organism>
<evidence type="ECO:0000256" key="9">
    <source>
        <dbReference type="ARBA" id="ARBA00023077"/>
    </source>
</evidence>
<keyword evidence="18" id="KW-1185">Reference proteome</keyword>
<keyword evidence="11 12" id="KW-0998">Cell outer membrane</keyword>
<dbReference type="InterPro" id="IPR039426">
    <property type="entry name" value="TonB-dep_rcpt-like"/>
</dbReference>
<feature type="domain" description="TonB-dependent receptor-like beta-barrel" evidence="15">
    <location>
        <begin position="337"/>
        <end position="742"/>
    </location>
</feature>
<comment type="similarity">
    <text evidence="12 13">Belongs to the TonB-dependent receptor family.</text>
</comment>
<comment type="caution">
    <text evidence="17">The sequence shown here is derived from an EMBL/GenBank/DDBJ whole genome shotgun (WGS) entry which is preliminary data.</text>
</comment>
<keyword evidence="3 12" id="KW-1134">Transmembrane beta strand</keyword>